<accession>A0A8X7WD05</accession>
<organism evidence="1 2">
    <name type="scientific">Brassica carinata</name>
    <name type="common">Ethiopian mustard</name>
    <name type="synonym">Abyssinian cabbage</name>
    <dbReference type="NCBI Taxonomy" id="52824"/>
    <lineage>
        <taxon>Eukaryota</taxon>
        <taxon>Viridiplantae</taxon>
        <taxon>Streptophyta</taxon>
        <taxon>Embryophyta</taxon>
        <taxon>Tracheophyta</taxon>
        <taxon>Spermatophyta</taxon>
        <taxon>Magnoliopsida</taxon>
        <taxon>eudicotyledons</taxon>
        <taxon>Gunneridae</taxon>
        <taxon>Pentapetalae</taxon>
        <taxon>rosids</taxon>
        <taxon>malvids</taxon>
        <taxon>Brassicales</taxon>
        <taxon>Brassicaceae</taxon>
        <taxon>Brassiceae</taxon>
        <taxon>Brassica</taxon>
    </lineage>
</organism>
<dbReference type="Proteomes" id="UP000886595">
    <property type="component" value="Unassembled WGS sequence"/>
</dbReference>
<name>A0A8X7WD05_BRACI</name>
<gene>
    <name evidence="1" type="ORF">Bca52824_011321</name>
</gene>
<protein>
    <submittedName>
        <fullName evidence="1">Uncharacterized protein</fullName>
    </submittedName>
</protein>
<evidence type="ECO:0000313" key="2">
    <source>
        <dbReference type="Proteomes" id="UP000886595"/>
    </source>
</evidence>
<dbReference type="AlphaFoldDB" id="A0A8X7WD05"/>
<evidence type="ECO:0000313" key="1">
    <source>
        <dbReference type="EMBL" id="KAG2328593.1"/>
    </source>
</evidence>
<comment type="caution">
    <text evidence="1">The sequence shown here is derived from an EMBL/GenBank/DDBJ whole genome shotgun (WGS) entry which is preliminary data.</text>
</comment>
<reference evidence="1 2" key="1">
    <citation type="submission" date="2020-02" db="EMBL/GenBank/DDBJ databases">
        <authorList>
            <person name="Ma Q."/>
            <person name="Huang Y."/>
            <person name="Song X."/>
            <person name="Pei D."/>
        </authorList>
    </citation>
    <scope>NUCLEOTIDE SEQUENCE [LARGE SCALE GENOMIC DNA]</scope>
    <source>
        <strain evidence="1">Sxm20200214</strain>
        <tissue evidence="1">Leaf</tissue>
    </source>
</reference>
<dbReference type="EMBL" id="JAAMPC010000002">
    <property type="protein sequence ID" value="KAG2328593.1"/>
    <property type="molecule type" value="Genomic_DNA"/>
</dbReference>
<keyword evidence="2" id="KW-1185">Reference proteome</keyword>
<sequence>MEELTKKLGSGRHGREFRAACRCGEETSFDHWTSLSKSIERGSDLVQRGLALPLDGRTDAGKWTRNTYPGALMDERWMAGARLDMLETEHPHGIGRIRSSDMDWCAGQYVAAHLIHAGQAAGQLGHNRLGMD</sequence>
<proteinExistence type="predicted"/>